<feature type="domain" description="Lantibiotic dehydratase N-terminal" evidence="1">
    <location>
        <begin position="158"/>
        <end position="434"/>
    </location>
</feature>
<dbReference type="AlphaFoldDB" id="A0A7W7RGZ2"/>
<dbReference type="Pfam" id="PF04738">
    <property type="entry name" value="Lant_dehydr_N"/>
    <property type="match status" value="2"/>
</dbReference>
<evidence type="ECO:0000313" key="3">
    <source>
        <dbReference type="Proteomes" id="UP000523007"/>
    </source>
</evidence>
<dbReference type="InterPro" id="IPR006827">
    <property type="entry name" value="Lant_deHydtase_N"/>
</dbReference>
<accession>A0A7W7RGZ2</accession>
<evidence type="ECO:0000313" key="2">
    <source>
        <dbReference type="EMBL" id="MBB4931774.1"/>
    </source>
</evidence>
<evidence type="ECO:0000259" key="1">
    <source>
        <dbReference type="Pfam" id="PF04738"/>
    </source>
</evidence>
<gene>
    <name evidence="2" type="ORF">F4561_002594</name>
</gene>
<dbReference type="EMBL" id="JACHJT010000001">
    <property type="protein sequence ID" value="MBB4931774.1"/>
    <property type="molecule type" value="Genomic_DNA"/>
</dbReference>
<feature type="domain" description="Lantibiotic dehydratase N-terminal" evidence="1">
    <location>
        <begin position="635"/>
        <end position="840"/>
    </location>
</feature>
<reference evidence="2 3" key="1">
    <citation type="submission" date="2020-08" db="EMBL/GenBank/DDBJ databases">
        <title>Sequencing the genomes of 1000 actinobacteria strains.</title>
        <authorList>
            <person name="Klenk H.-P."/>
        </authorList>
    </citation>
    <scope>NUCLEOTIDE SEQUENCE [LARGE SCALE GENOMIC DNA]</scope>
    <source>
        <strain evidence="2 3">DSM 102030</strain>
    </source>
</reference>
<keyword evidence="3" id="KW-1185">Reference proteome</keyword>
<dbReference type="RefSeq" id="WP_184578469.1">
    <property type="nucleotide sequence ID" value="NZ_JACHJT010000001.1"/>
</dbReference>
<dbReference type="Proteomes" id="UP000523007">
    <property type="component" value="Unassembled WGS sequence"/>
</dbReference>
<proteinExistence type="predicted"/>
<name>A0A7W7RGZ2_9ACTN</name>
<sequence length="933" mass="103507">MEPRRHTWAARDGDRGTESLLAPFFLLRVGGLPVTAVERLRSSRTLAWAREVLRSESALAEQAGPARDALGEAVGATNDPGLRRELLALRRDVHNGRMPRDPARAGELADLLGRSDRVAVATWLSHRDAHEAALSRGDDVLAEERAEAVQHLRQLADDPRLRAGIQLGAPLLDRQLDSYVADPGGRRAHKVERSLLSYAFRAACKTSPFSTLTPVALGRFRDGGPALVGSDTAGARPVRPRGHARLNLVAVARLAEAVVADPTLRADLPVELTVGWRVERDRVRYLRRTLDRGHDDALVTPGILHEREYHLNRGPFLDDLLAVAEKEAPIPLGELAVRLSDADPRNRPLPVVERYLGQMLDYGLLVIPVLRTDPHHPDPVERLRADIASLGHSWSDSLARRLERVGRHVSDFPSADIARRRDTERAVRQELDAAQDELGQTPPRTPATAIYEDATVGDLAAWADRERWEQRMLPGLRGLSELLPVFDSRLPKRLVAREFFRLRHGAGGACADLVGFAQEFHDDCFGRFLAESPASGRFVDGPDGAEYRPQSNPLRQPELDALDTARKRLAELVDARYRDLPESATELCLDDDVVSEVAGLLPGDRAELSPHTYFVQVDAEAERAAVSWIYTGLTVPLSRFVHGLAEAGEDTLASDIRTHLADATPDGAVFAELSGGHTMTNLGLHPPVLPYELVCPGDVSHRPAERRILVDDLVVHDDEDSGRLRLWSRRLGTWVVPVYLGFLMPTALPELHQVLLAFSHASIAGLDLWNGVSAPPREGGAQRRPRISYRNLVLQRRKWKVHPDDLPRPGKRGRVPDARWFLEWTRWSDARGLPRRVFVAPDTRPTAGRRGGPRVAAVRKPQYVDFDSYHSLCQLENVLDTVGDTVVLTEMLPDTEQLWLRTPEGRHVTEMGVELDIRPSAPGASGRSATRRR</sequence>
<comment type="caution">
    <text evidence="2">The sequence shown here is derived from an EMBL/GenBank/DDBJ whole genome shotgun (WGS) entry which is preliminary data.</text>
</comment>
<organism evidence="2 3">
    <name type="scientific">Lipingzhangella halophila</name>
    <dbReference type="NCBI Taxonomy" id="1783352"/>
    <lineage>
        <taxon>Bacteria</taxon>
        <taxon>Bacillati</taxon>
        <taxon>Actinomycetota</taxon>
        <taxon>Actinomycetes</taxon>
        <taxon>Streptosporangiales</taxon>
        <taxon>Nocardiopsidaceae</taxon>
        <taxon>Lipingzhangella</taxon>
    </lineage>
</organism>
<protein>
    <recommendedName>
        <fullName evidence="1">Lantibiotic dehydratase N-terminal domain-containing protein</fullName>
    </recommendedName>
</protein>